<sequence>SCPFVSQLTCTSLVLSWSGPCFDGGSAITGYVVEFQRLDQTEPSNWTELTNQCQNTSYRVRSGLDPQGQYRFRVRACNAAGVSDPSE</sequence>
<keyword evidence="4" id="KW-1185">Reference proteome</keyword>
<dbReference type="PANTHER" id="PTHR13817:SF166">
    <property type="entry name" value="NEURONAL IGCAM-RELATED"/>
    <property type="match status" value="1"/>
</dbReference>
<organism evidence="3 4">
    <name type="scientific">Cirrhinus mrigala</name>
    <name type="common">Mrigala</name>
    <dbReference type="NCBI Taxonomy" id="683832"/>
    <lineage>
        <taxon>Eukaryota</taxon>
        <taxon>Metazoa</taxon>
        <taxon>Chordata</taxon>
        <taxon>Craniata</taxon>
        <taxon>Vertebrata</taxon>
        <taxon>Euteleostomi</taxon>
        <taxon>Actinopterygii</taxon>
        <taxon>Neopterygii</taxon>
        <taxon>Teleostei</taxon>
        <taxon>Ostariophysi</taxon>
        <taxon>Cypriniformes</taxon>
        <taxon>Cyprinidae</taxon>
        <taxon>Labeoninae</taxon>
        <taxon>Labeonini</taxon>
        <taxon>Cirrhinus</taxon>
    </lineage>
</organism>
<dbReference type="Pfam" id="PF00041">
    <property type="entry name" value="fn3"/>
    <property type="match status" value="1"/>
</dbReference>
<dbReference type="SMART" id="SM00060">
    <property type="entry name" value="FN3"/>
    <property type="match status" value="1"/>
</dbReference>
<dbReference type="CDD" id="cd00063">
    <property type="entry name" value="FN3"/>
    <property type="match status" value="1"/>
</dbReference>
<dbReference type="PRINTS" id="PR00014">
    <property type="entry name" value="FNTYPEIII"/>
</dbReference>
<dbReference type="InterPro" id="IPR050964">
    <property type="entry name" value="Striated_Muscle_Regulatory"/>
</dbReference>
<evidence type="ECO:0000313" key="3">
    <source>
        <dbReference type="EMBL" id="KAL0156310.1"/>
    </source>
</evidence>
<dbReference type="InterPro" id="IPR013783">
    <property type="entry name" value="Ig-like_fold"/>
</dbReference>
<feature type="domain" description="Fibronectin type-III" evidence="2">
    <location>
        <begin position="1"/>
        <end position="87"/>
    </location>
</feature>
<feature type="non-terminal residue" evidence="3">
    <location>
        <position position="87"/>
    </location>
</feature>
<gene>
    <name evidence="3" type="ORF">M9458_047556</name>
</gene>
<dbReference type="InterPro" id="IPR003961">
    <property type="entry name" value="FN3_dom"/>
</dbReference>
<dbReference type="InterPro" id="IPR036116">
    <property type="entry name" value="FN3_sf"/>
</dbReference>
<dbReference type="AlphaFoldDB" id="A0ABD0N3K0"/>
<dbReference type="PANTHER" id="PTHR13817">
    <property type="entry name" value="TITIN"/>
    <property type="match status" value="1"/>
</dbReference>
<dbReference type="PROSITE" id="PS50853">
    <property type="entry name" value="FN3"/>
    <property type="match status" value="1"/>
</dbReference>
<dbReference type="EMBL" id="JAMKFB020000024">
    <property type="protein sequence ID" value="KAL0156310.1"/>
    <property type="molecule type" value="Genomic_DNA"/>
</dbReference>
<name>A0ABD0N3K0_CIRMR</name>
<proteinExistence type="predicted"/>
<dbReference type="SUPFAM" id="SSF49265">
    <property type="entry name" value="Fibronectin type III"/>
    <property type="match status" value="1"/>
</dbReference>
<keyword evidence="1" id="KW-0677">Repeat</keyword>
<evidence type="ECO:0000256" key="1">
    <source>
        <dbReference type="ARBA" id="ARBA00022737"/>
    </source>
</evidence>
<accession>A0ABD0N3K0</accession>
<evidence type="ECO:0000259" key="2">
    <source>
        <dbReference type="PROSITE" id="PS50853"/>
    </source>
</evidence>
<dbReference type="Gene3D" id="2.60.40.10">
    <property type="entry name" value="Immunoglobulins"/>
    <property type="match status" value="1"/>
</dbReference>
<feature type="non-terminal residue" evidence="3">
    <location>
        <position position="1"/>
    </location>
</feature>
<dbReference type="Proteomes" id="UP001529510">
    <property type="component" value="Unassembled WGS sequence"/>
</dbReference>
<reference evidence="3 4" key="1">
    <citation type="submission" date="2024-05" db="EMBL/GenBank/DDBJ databases">
        <title>Genome sequencing and assembly of Indian major carp, Cirrhinus mrigala (Hamilton, 1822).</title>
        <authorList>
            <person name="Mohindra V."/>
            <person name="Chowdhury L.M."/>
            <person name="Lal K."/>
            <person name="Jena J.K."/>
        </authorList>
    </citation>
    <scope>NUCLEOTIDE SEQUENCE [LARGE SCALE GENOMIC DNA]</scope>
    <source>
        <strain evidence="3">CM1030</strain>
        <tissue evidence="3">Blood</tissue>
    </source>
</reference>
<comment type="caution">
    <text evidence="3">The sequence shown here is derived from an EMBL/GenBank/DDBJ whole genome shotgun (WGS) entry which is preliminary data.</text>
</comment>
<evidence type="ECO:0000313" key="4">
    <source>
        <dbReference type="Proteomes" id="UP001529510"/>
    </source>
</evidence>
<protein>
    <recommendedName>
        <fullName evidence="2">Fibronectin type-III domain-containing protein</fullName>
    </recommendedName>
</protein>